<evidence type="ECO:0000259" key="2">
    <source>
        <dbReference type="Pfam" id="PF16244"/>
    </source>
</evidence>
<name>A0A4Q9DK50_9BACL</name>
<dbReference type="EMBL" id="SIRE01000024">
    <property type="protein sequence ID" value="TBL72432.1"/>
    <property type="molecule type" value="Genomic_DNA"/>
</dbReference>
<reference evidence="3 4" key="1">
    <citation type="submission" date="2019-02" db="EMBL/GenBank/DDBJ databases">
        <title>Paenibacillus sp. nov., isolated from surface-sterilized tissue of Thalictrum simplex L.</title>
        <authorList>
            <person name="Tuo L."/>
        </authorList>
    </citation>
    <scope>NUCLEOTIDE SEQUENCE [LARGE SCALE GENOMIC DNA]</scope>
    <source>
        <strain evidence="3 4">N2SHLJ1</strain>
    </source>
</reference>
<proteinExistence type="predicted"/>
<feature type="domain" description="YcdB/YcdC repeated" evidence="2">
    <location>
        <begin position="152"/>
        <end position="267"/>
    </location>
</feature>
<evidence type="ECO:0000256" key="1">
    <source>
        <dbReference type="SAM" id="SignalP"/>
    </source>
</evidence>
<gene>
    <name evidence="3" type="ORF">EYB31_29055</name>
</gene>
<organism evidence="3 4">
    <name type="scientific">Paenibacillus thalictri</name>
    <dbReference type="NCBI Taxonomy" id="2527873"/>
    <lineage>
        <taxon>Bacteria</taxon>
        <taxon>Bacillati</taxon>
        <taxon>Bacillota</taxon>
        <taxon>Bacilli</taxon>
        <taxon>Bacillales</taxon>
        <taxon>Paenibacillaceae</taxon>
        <taxon>Paenibacillus</taxon>
    </lineage>
</organism>
<feature type="domain" description="YcdB/YcdC repeated" evidence="2">
    <location>
        <begin position="361"/>
        <end position="505"/>
    </location>
</feature>
<keyword evidence="4" id="KW-1185">Reference proteome</keyword>
<comment type="caution">
    <text evidence="3">The sequence shown here is derived from an EMBL/GenBank/DDBJ whole genome shotgun (WGS) entry which is preliminary data.</text>
</comment>
<sequence length="785" mass="87446">MNRAHKWKKELKRAAAVSSLVWLALGTAGVSASGLPEGAAAAALQPPNANCAAFSLVPEAAYNTETAADRSGDEELAAQPDAEEAYIAEEKAVELSRMYAHVPDSYRVTEAKIDYLPASYYVNSRRQIDPYHRGPARWFVSFGQEGGGTPVWTVNLDAATGRLLTFYHMEPDGGQPDAIWPKLTYSEAEKLAGIFIAGVSGDIVSELKDDKGRFSYEWMMTTDPQDDALYGYHFTANRLVNGIPFPQNNVNLRIDPDGTIVEFNRNWDAQFHFQDPQCAVPTEAAYNVFQDQIRLTFQIPLIDADRTPMLIYDQRPDIYLNAATAAITDSYGRTDPQVAELPLSNEPLAAIEGPAGEVTQEKAAAFLQTMLHIPDSAEIKVNAIEMDAGSAWTIEFSLGTEGSAHAVVDKQSGRPTYFQIYKMIKDGTPVIARAQAQAAAEQFLRTFAGAAVHELYPEKKDPTVWPNEDENNIDYGFSYRRIAGPERIDLGEVTVRVNKFTGEINALTGGDTLWMSADIPHVLGLKQAQALYMAHNKPELIYFAPYTMRCDSSNYEKSKACAQNTDPEIQNVSLYYRWKWDKDSRFAALDAVTGEWIRRGTRNVLNIPQQEKTGNAPASQNEPESVQVQGGRAKVLMQRPETPEIPQAIRITKELPFYSSPDETQKPDGTISAQQVQVIRADTKWYNEGKHWYQVSTWLGDKWIHAETGKTAVPRLPVYLTLHTNTPIYAAPDSSLQPSAELTPQDVIVADAGADWYKILADPGEKRWVQIRTFWLGDQWIQYGK</sequence>
<accession>A0A4Q9DK50</accession>
<dbReference type="InterPro" id="IPR032599">
    <property type="entry name" value="YcdB/YcdC_rep_domain"/>
</dbReference>
<dbReference type="OrthoDB" id="2581101at2"/>
<feature type="chain" id="PRO_5039541930" description="YcdB/YcdC repeated domain-containing protein" evidence="1">
    <location>
        <begin position="33"/>
        <end position="785"/>
    </location>
</feature>
<protein>
    <recommendedName>
        <fullName evidence="2">YcdB/YcdC repeated domain-containing protein</fullName>
    </recommendedName>
</protein>
<dbReference type="RefSeq" id="WP_131017001.1">
    <property type="nucleotide sequence ID" value="NZ_SIRE01000024.1"/>
</dbReference>
<dbReference type="Proteomes" id="UP000293142">
    <property type="component" value="Unassembled WGS sequence"/>
</dbReference>
<keyword evidence="1" id="KW-0732">Signal</keyword>
<dbReference type="Pfam" id="PF16244">
    <property type="entry name" value="DUF4901"/>
    <property type="match status" value="2"/>
</dbReference>
<feature type="signal peptide" evidence="1">
    <location>
        <begin position="1"/>
        <end position="32"/>
    </location>
</feature>
<evidence type="ECO:0000313" key="3">
    <source>
        <dbReference type="EMBL" id="TBL72432.1"/>
    </source>
</evidence>
<dbReference type="AlphaFoldDB" id="A0A4Q9DK50"/>
<evidence type="ECO:0000313" key="4">
    <source>
        <dbReference type="Proteomes" id="UP000293142"/>
    </source>
</evidence>